<comment type="caution">
    <text evidence="7">The sequence shown here is derived from an EMBL/GenBank/DDBJ whole genome shotgun (WGS) entry which is preliminary data.</text>
</comment>
<dbReference type="SUPFAM" id="SSF81301">
    <property type="entry name" value="Nucleotidyltransferase"/>
    <property type="match status" value="1"/>
</dbReference>
<reference evidence="8" key="1">
    <citation type="submission" date="2015-10" db="EMBL/GenBank/DDBJ databases">
        <authorList>
            <person name="Ju K.-S."/>
            <person name="Doroghazi J.R."/>
            <person name="Metcalf W.W."/>
        </authorList>
    </citation>
    <scope>NUCLEOTIDE SEQUENCE [LARGE SCALE GENOMIC DNA]</scope>
    <source>
        <strain evidence="8">NRRL 3151</strain>
    </source>
</reference>
<dbReference type="AlphaFoldDB" id="A0A0X3VLB8"/>
<dbReference type="OrthoDB" id="9805041at2"/>
<evidence type="ECO:0000256" key="3">
    <source>
        <dbReference type="SAM" id="MobiDB-lite"/>
    </source>
</evidence>
<dbReference type="FunFam" id="1.10.3210.10:FF:000001">
    <property type="entry name" value="GTP pyrophosphokinase RelA"/>
    <property type="match status" value="1"/>
</dbReference>
<dbReference type="Gene3D" id="1.10.3210.10">
    <property type="entry name" value="Hypothetical protein af1432"/>
    <property type="match status" value="1"/>
</dbReference>
<dbReference type="InterPro" id="IPR002912">
    <property type="entry name" value="ACT_dom"/>
</dbReference>
<name>A0A0X3VLB8_9ACTN</name>
<dbReference type="RefSeq" id="WP_062698307.1">
    <property type="nucleotide sequence ID" value="NZ_LLZG01000012.1"/>
</dbReference>
<dbReference type="SMART" id="SM00954">
    <property type="entry name" value="RelA_SpoT"/>
    <property type="match status" value="1"/>
</dbReference>
<evidence type="ECO:0000313" key="8">
    <source>
        <dbReference type="Proteomes" id="UP000053923"/>
    </source>
</evidence>
<comment type="pathway">
    <text evidence="2">Purine metabolism.</text>
</comment>
<feature type="domain" description="HD" evidence="5">
    <location>
        <begin position="95"/>
        <end position="192"/>
    </location>
</feature>
<dbReference type="PROSITE" id="PS51671">
    <property type="entry name" value="ACT"/>
    <property type="match status" value="1"/>
</dbReference>
<dbReference type="InterPro" id="IPR007685">
    <property type="entry name" value="RelA_SpoT"/>
</dbReference>
<proteinExistence type="inferred from homology"/>
<accession>A0A0X3VLB8</accession>
<dbReference type="InterPro" id="IPR004095">
    <property type="entry name" value="TGS"/>
</dbReference>
<dbReference type="Proteomes" id="UP000053923">
    <property type="component" value="Unassembled WGS sequence"/>
</dbReference>
<dbReference type="GO" id="GO:0016301">
    <property type="term" value="F:kinase activity"/>
    <property type="evidence" value="ECO:0007669"/>
    <property type="project" value="UniProtKB-KW"/>
</dbReference>
<protein>
    <submittedName>
        <fullName evidence="7">Kinase</fullName>
    </submittedName>
</protein>
<dbReference type="SUPFAM" id="SSF109604">
    <property type="entry name" value="HD-domain/PDEase-like"/>
    <property type="match status" value="1"/>
</dbReference>
<dbReference type="Gene3D" id="3.30.70.260">
    <property type="match status" value="1"/>
</dbReference>
<dbReference type="Pfam" id="PF13291">
    <property type="entry name" value="ACT_4"/>
    <property type="match status" value="1"/>
</dbReference>
<dbReference type="CDD" id="cd05399">
    <property type="entry name" value="NT_Rel-Spo_like"/>
    <property type="match status" value="1"/>
</dbReference>
<feature type="domain" description="ACT" evidence="4">
    <location>
        <begin position="647"/>
        <end position="721"/>
    </location>
</feature>
<evidence type="ECO:0000313" key="7">
    <source>
        <dbReference type="EMBL" id="KUL45591.1"/>
    </source>
</evidence>
<dbReference type="PANTHER" id="PTHR21262">
    <property type="entry name" value="GUANOSINE-3',5'-BIS DIPHOSPHATE 3'-PYROPHOSPHOHYDROLASE"/>
    <property type="match status" value="1"/>
</dbReference>
<evidence type="ECO:0000259" key="6">
    <source>
        <dbReference type="PROSITE" id="PS51880"/>
    </source>
</evidence>
<feature type="region of interest" description="Disordered" evidence="3">
    <location>
        <begin position="385"/>
        <end position="409"/>
    </location>
</feature>
<sequence length="726" mass="78577">MSAEATNSATPGPVAGPVTPAVSRRKARARIDLRRLGRAALLGPASRDRLPDAIGHVVDAHRAHHPDADLEPLRRAYVLAESSHRGQMRKSGEPYITHPLAVTLILAELGAETTTLTASLLHDTVEDTEVTLDQVGEQFGAEVRFLVDGVTKLEKVDYGAAAEPETFRKMLVATGNDVRVMSIKLADRLHNMRTLGVMRPEKQARIAKVTRDVLIPLAERLGVQALKTELEDLVFAILHPDEYEHTRELIVDNASRADDPLAEMADAMRKVLREADIQAEVLIRPRHFVSVHRVSRKRGRLRGADFGRLLVLVNEDADCYGVLGELHTCMTPVVSEFKDFIAVPKFNLYQSLHTAVAREDGQVTEVLIRTHQMHKVAEAGVVALGNPYAPPSEEQAASSDGERADPTRPGWLSRLLDWQEAAPDPDTFWSTLREDLAQDREITVFRPDGGTLGLPEGATCVDAAYAQYGEDAHACIGARVNGRLATLSTVLRDGDTVQLLMGQDPASEPSREWLEHAHTPAARIAIQRWLAAHPAQGDVPAAEETGVLFRPTGDGLVSAEGQALRLAAEGPAGRSATADVLVDQPGASVRLAGCCTPVPPDEVTGFSVRGGVVTVHRVECAAVARMKSAGRAEVGVRWGDTTECRVTLVAESFVRPHLLADLTEAMALEGAEIVSATVEPPSQQRVRHTYTVQLPDAALLPGLMRAMRNVAGVYDVSRAQPQTQGA</sequence>
<feature type="compositionally biased region" description="Low complexity" evidence="3">
    <location>
        <begin position="9"/>
        <end position="22"/>
    </location>
</feature>
<dbReference type="GO" id="GO:0015969">
    <property type="term" value="P:guanosine tetraphosphate metabolic process"/>
    <property type="evidence" value="ECO:0007669"/>
    <property type="project" value="InterPro"/>
</dbReference>
<dbReference type="InterPro" id="IPR043519">
    <property type="entry name" value="NT_sf"/>
</dbReference>
<dbReference type="Gene3D" id="3.10.20.30">
    <property type="match status" value="1"/>
</dbReference>
<dbReference type="Pfam" id="PF02824">
    <property type="entry name" value="TGS"/>
    <property type="match status" value="1"/>
</dbReference>
<dbReference type="SMART" id="SM00471">
    <property type="entry name" value="HDc"/>
    <property type="match status" value="1"/>
</dbReference>
<feature type="domain" description="TGS" evidence="6">
    <location>
        <begin position="440"/>
        <end position="501"/>
    </location>
</feature>
<keyword evidence="7" id="KW-0808">Transferase</keyword>
<gene>
    <name evidence="7" type="ORF">ADL12_03420</name>
</gene>
<evidence type="ECO:0000256" key="1">
    <source>
        <dbReference type="ARBA" id="ARBA00007476"/>
    </source>
</evidence>
<dbReference type="InterPro" id="IPR003607">
    <property type="entry name" value="HD/PDEase_dom"/>
</dbReference>
<organism evidence="7 8">
    <name type="scientific">Streptomyces regalis</name>
    <dbReference type="NCBI Taxonomy" id="68262"/>
    <lineage>
        <taxon>Bacteria</taxon>
        <taxon>Bacillati</taxon>
        <taxon>Actinomycetota</taxon>
        <taxon>Actinomycetes</taxon>
        <taxon>Kitasatosporales</taxon>
        <taxon>Streptomycetaceae</taxon>
        <taxon>Streptomyces</taxon>
    </lineage>
</organism>
<dbReference type="PANTHER" id="PTHR21262:SF31">
    <property type="entry name" value="GTP PYROPHOSPHOKINASE"/>
    <property type="match status" value="1"/>
</dbReference>
<dbReference type="InterPro" id="IPR006674">
    <property type="entry name" value="HD_domain"/>
</dbReference>
<evidence type="ECO:0000259" key="4">
    <source>
        <dbReference type="PROSITE" id="PS51671"/>
    </source>
</evidence>
<dbReference type="EMBL" id="LLZG01000012">
    <property type="protein sequence ID" value="KUL45591.1"/>
    <property type="molecule type" value="Genomic_DNA"/>
</dbReference>
<dbReference type="InterPro" id="IPR012676">
    <property type="entry name" value="TGS-like"/>
</dbReference>
<keyword evidence="7" id="KW-0418">Kinase</keyword>
<evidence type="ECO:0000259" key="5">
    <source>
        <dbReference type="PROSITE" id="PS51831"/>
    </source>
</evidence>
<dbReference type="InterPro" id="IPR012675">
    <property type="entry name" value="Beta-grasp_dom_sf"/>
</dbReference>
<keyword evidence="8" id="KW-1185">Reference proteome</keyword>
<dbReference type="Gene3D" id="3.30.460.10">
    <property type="entry name" value="Beta Polymerase, domain 2"/>
    <property type="match status" value="1"/>
</dbReference>
<dbReference type="PROSITE" id="PS51880">
    <property type="entry name" value="TGS"/>
    <property type="match status" value="1"/>
</dbReference>
<dbReference type="Pfam" id="PF13328">
    <property type="entry name" value="HD_4"/>
    <property type="match status" value="1"/>
</dbReference>
<dbReference type="Pfam" id="PF04607">
    <property type="entry name" value="RelA_SpoT"/>
    <property type="match status" value="1"/>
</dbReference>
<feature type="region of interest" description="Disordered" evidence="3">
    <location>
        <begin position="1"/>
        <end position="24"/>
    </location>
</feature>
<comment type="similarity">
    <text evidence="1">Belongs to the RelA/SpoT family.</text>
</comment>
<dbReference type="GO" id="GO:0005886">
    <property type="term" value="C:plasma membrane"/>
    <property type="evidence" value="ECO:0007669"/>
    <property type="project" value="TreeGrafter"/>
</dbReference>
<evidence type="ECO:0000256" key="2">
    <source>
        <dbReference type="ARBA" id="ARBA00025704"/>
    </source>
</evidence>
<dbReference type="CDD" id="cd00077">
    <property type="entry name" value="HDc"/>
    <property type="match status" value="1"/>
</dbReference>
<dbReference type="PROSITE" id="PS51831">
    <property type="entry name" value="HD"/>
    <property type="match status" value="1"/>
</dbReference>
<dbReference type="SUPFAM" id="SSF81271">
    <property type="entry name" value="TGS-like"/>
    <property type="match status" value="1"/>
</dbReference>